<keyword evidence="2" id="KW-1185">Reference proteome</keyword>
<comment type="caution">
    <text evidence="1">The sequence shown here is derived from an EMBL/GenBank/DDBJ whole genome shotgun (WGS) entry which is preliminary data.</text>
</comment>
<sequence length="75" mass="8707">MIELENRQLIIYIRISYRLVGYKKRILFTGDLLYDQTPIYAFYPSTNPVDLVTSLEKVSNINGVKKVFAHIIRSG</sequence>
<evidence type="ECO:0008006" key="3">
    <source>
        <dbReference type="Google" id="ProtNLM"/>
    </source>
</evidence>
<organism evidence="1 2">
    <name type="scientific">Virgibacillus dokdonensis</name>
    <dbReference type="NCBI Taxonomy" id="302167"/>
    <lineage>
        <taxon>Bacteria</taxon>
        <taxon>Bacillati</taxon>
        <taxon>Bacillota</taxon>
        <taxon>Bacilli</taxon>
        <taxon>Bacillales</taxon>
        <taxon>Bacillaceae</taxon>
        <taxon>Virgibacillus</taxon>
    </lineage>
</organism>
<evidence type="ECO:0000313" key="1">
    <source>
        <dbReference type="EMBL" id="MEF2290930.1"/>
    </source>
</evidence>
<dbReference type="SUPFAM" id="SSF56281">
    <property type="entry name" value="Metallo-hydrolase/oxidoreductase"/>
    <property type="match status" value="1"/>
</dbReference>
<dbReference type="Proteomes" id="UP001356080">
    <property type="component" value="Unassembled WGS sequence"/>
</dbReference>
<protein>
    <recommendedName>
        <fullName evidence="3">Metallo-beta-lactamase domain-containing protein</fullName>
    </recommendedName>
</protein>
<dbReference type="InterPro" id="IPR036866">
    <property type="entry name" value="RibonucZ/Hydroxyglut_hydro"/>
</dbReference>
<accession>A0ABU7VB95</accession>
<evidence type="ECO:0000313" key="2">
    <source>
        <dbReference type="Proteomes" id="UP001356080"/>
    </source>
</evidence>
<dbReference type="RefSeq" id="WP_331804793.1">
    <property type="nucleotide sequence ID" value="NZ_JAZHPM010000003.1"/>
</dbReference>
<reference evidence="1 2" key="1">
    <citation type="submission" date="2024-01" db="EMBL/GenBank/DDBJ databases">
        <title>Survival strategy associated with biotechnological potential of Virgibacillus dokdonensis T4.6 isolated from salt-fermented shrimp paste.</title>
        <authorList>
            <person name="Doan T.V."/>
            <person name="Quach N.T."/>
            <person name="Phi Q.-T."/>
        </authorList>
    </citation>
    <scope>NUCLEOTIDE SEQUENCE [LARGE SCALE GENOMIC DNA]</scope>
    <source>
        <strain evidence="1 2">T4.6</strain>
    </source>
</reference>
<dbReference type="EMBL" id="JAZHPM010000003">
    <property type="protein sequence ID" value="MEF2290930.1"/>
    <property type="molecule type" value="Genomic_DNA"/>
</dbReference>
<name>A0ABU7VB95_9BACI</name>
<proteinExistence type="predicted"/>
<gene>
    <name evidence="1" type="ORF">V2W34_02745</name>
</gene>